<keyword evidence="5 6" id="KW-0804">Transcription</keyword>
<sequence length="312" mass="34950">MSQRHLSRSIVLQTLFEWDFPSTGSGQVKPDVRALFEKNITEFAPGSNDQPFMERLLKLVLDKRQILDDLIEKAAPEWPIERIAPVDRNILRIGLAELLFADRKEVPPKVAINEAIELGKQFGGETSGRFINGVLGAVYKEMGEPGKDDKPKPKKKYGNVPLDQLPVEKLAGAVVFAKHEGNIYMACVHDVFGHWTLPKGKIGDNPKIANETTEEGLIREVQEELGIPVKVVEPLGENSYSTFHPEKGKIVKHVAYFLAEGPFTELTLEKKEEKGGLDDVRWFKLADILDLNFYDDILPIVTKAITKLAEQA</sequence>
<dbReference type="SUPFAM" id="SSF55811">
    <property type="entry name" value="Nudix"/>
    <property type="match status" value="1"/>
</dbReference>
<dbReference type="GO" id="GO:0003723">
    <property type="term" value="F:RNA binding"/>
    <property type="evidence" value="ECO:0007669"/>
    <property type="project" value="UniProtKB-UniRule"/>
</dbReference>
<keyword evidence="4 6" id="KW-0805">Transcription regulation</keyword>
<evidence type="ECO:0000256" key="6">
    <source>
        <dbReference type="HAMAP-Rule" id="MF_00073"/>
    </source>
</evidence>
<dbReference type="Proteomes" id="UP000178612">
    <property type="component" value="Unassembled WGS sequence"/>
</dbReference>
<reference evidence="8 9" key="1">
    <citation type="journal article" date="2016" name="Nat. Commun.">
        <title>Thousands of microbial genomes shed light on interconnected biogeochemical processes in an aquifer system.</title>
        <authorList>
            <person name="Anantharaman K."/>
            <person name="Brown C.T."/>
            <person name="Hug L.A."/>
            <person name="Sharon I."/>
            <person name="Castelle C.J."/>
            <person name="Probst A.J."/>
            <person name="Thomas B.C."/>
            <person name="Singh A."/>
            <person name="Wilkins M.J."/>
            <person name="Karaoz U."/>
            <person name="Brodie E.L."/>
            <person name="Williams K.H."/>
            <person name="Hubbard S.S."/>
            <person name="Banfield J.F."/>
        </authorList>
    </citation>
    <scope>NUCLEOTIDE SEQUENCE [LARGE SCALE GENOMIC DNA]</scope>
</reference>
<dbReference type="InterPro" id="IPR000086">
    <property type="entry name" value="NUDIX_hydrolase_dom"/>
</dbReference>
<dbReference type="Pfam" id="PF01029">
    <property type="entry name" value="NusB"/>
    <property type="match status" value="1"/>
</dbReference>
<dbReference type="Pfam" id="PF00293">
    <property type="entry name" value="NUDIX"/>
    <property type="match status" value="1"/>
</dbReference>
<evidence type="ECO:0000256" key="2">
    <source>
        <dbReference type="ARBA" id="ARBA00022814"/>
    </source>
</evidence>
<dbReference type="EMBL" id="MHVJ01000013">
    <property type="protein sequence ID" value="OHA91230.1"/>
    <property type="molecule type" value="Genomic_DNA"/>
</dbReference>
<evidence type="ECO:0000256" key="1">
    <source>
        <dbReference type="ARBA" id="ARBA00005952"/>
    </source>
</evidence>
<dbReference type="PANTHER" id="PTHR11078">
    <property type="entry name" value="N UTILIZATION SUBSTANCE PROTEIN B-RELATED"/>
    <property type="match status" value="1"/>
</dbReference>
<dbReference type="GO" id="GO:0006353">
    <property type="term" value="P:DNA-templated transcription termination"/>
    <property type="evidence" value="ECO:0007669"/>
    <property type="project" value="UniProtKB-UniRule"/>
</dbReference>
<dbReference type="SUPFAM" id="SSF48013">
    <property type="entry name" value="NusB-like"/>
    <property type="match status" value="1"/>
</dbReference>
<evidence type="ECO:0000256" key="4">
    <source>
        <dbReference type="ARBA" id="ARBA00023015"/>
    </source>
</evidence>
<accession>A0A1G2T1S0</accession>
<dbReference type="Gene3D" id="1.10.940.10">
    <property type="entry name" value="NusB-like"/>
    <property type="match status" value="1"/>
</dbReference>
<gene>
    <name evidence="6" type="primary">nusB</name>
    <name evidence="8" type="ORF">A2758_02025</name>
</gene>
<evidence type="ECO:0000313" key="9">
    <source>
        <dbReference type="Proteomes" id="UP000178612"/>
    </source>
</evidence>
<keyword evidence="3 6" id="KW-0694">RNA-binding</keyword>
<proteinExistence type="inferred from homology"/>
<comment type="similarity">
    <text evidence="1 6">Belongs to the NusB family.</text>
</comment>
<dbReference type="InterPro" id="IPR006027">
    <property type="entry name" value="NusB_RsmB_TIM44"/>
</dbReference>
<dbReference type="Gene3D" id="3.90.79.10">
    <property type="entry name" value="Nucleoside Triphosphate Pyrophosphohydrolase"/>
    <property type="match status" value="1"/>
</dbReference>
<name>A0A1G2T1S0_9BACT</name>
<evidence type="ECO:0000256" key="3">
    <source>
        <dbReference type="ARBA" id="ARBA00022884"/>
    </source>
</evidence>
<comment type="caution">
    <text evidence="8">The sequence shown here is derived from an EMBL/GenBank/DDBJ whole genome shotgun (WGS) entry which is preliminary data.</text>
</comment>
<evidence type="ECO:0000256" key="5">
    <source>
        <dbReference type="ARBA" id="ARBA00023163"/>
    </source>
</evidence>
<dbReference type="InterPro" id="IPR035926">
    <property type="entry name" value="NusB-like_sf"/>
</dbReference>
<organism evidence="8 9">
    <name type="scientific">Candidatus Zambryskibacteria bacterium RIFCSPHIGHO2_01_FULL_49_18</name>
    <dbReference type="NCBI Taxonomy" id="1802740"/>
    <lineage>
        <taxon>Bacteria</taxon>
        <taxon>Candidatus Zambryskiibacteriota</taxon>
    </lineage>
</organism>
<feature type="domain" description="Nudix hydrolase" evidence="7">
    <location>
        <begin position="166"/>
        <end position="307"/>
    </location>
</feature>
<evidence type="ECO:0000313" key="8">
    <source>
        <dbReference type="EMBL" id="OHA91230.1"/>
    </source>
</evidence>
<dbReference type="PROSITE" id="PS51462">
    <property type="entry name" value="NUDIX"/>
    <property type="match status" value="1"/>
</dbReference>
<dbReference type="InterPro" id="IPR011605">
    <property type="entry name" value="NusB_fam"/>
</dbReference>
<dbReference type="NCBIfam" id="TIGR01951">
    <property type="entry name" value="nusB"/>
    <property type="match status" value="1"/>
</dbReference>
<dbReference type="PANTHER" id="PTHR11078:SF3">
    <property type="entry name" value="ANTITERMINATION NUSB DOMAIN-CONTAINING PROTEIN"/>
    <property type="match status" value="1"/>
</dbReference>
<comment type="function">
    <text evidence="6">Involved in transcription antitermination. Required for transcription of ribosomal RNA (rRNA) genes. Binds specifically to the boxA antiterminator sequence of the ribosomal RNA (rrn) operons.</text>
</comment>
<evidence type="ECO:0000259" key="7">
    <source>
        <dbReference type="PROSITE" id="PS51462"/>
    </source>
</evidence>
<protein>
    <recommendedName>
        <fullName evidence="6">Transcription antitermination protein NusB</fullName>
    </recommendedName>
    <alternativeName>
        <fullName evidence="6">Antitermination factor NusB</fullName>
    </alternativeName>
</protein>
<dbReference type="AlphaFoldDB" id="A0A1G2T1S0"/>
<keyword evidence="2 6" id="KW-0889">Transcription antitermination</keyword>
<dbReference type="InterPro" id="IPR015797">
    <property type="entry name" value="NUDIX_hydrolase-like_dom_sf"/>
</dbReference>
<dbReference type="HAMAP" id="MF_00073">
    <property type="entry name" value="NusB"/>
    <property type="match status" value="1"/>
</dbReference>
<dbReference type="GO" id="GO:0005829">
    <property type="term" value="C:cytosol"/>
    <property type="evidence" value="ECO:0007669"/>
    <property type="project" value="TreeGrafter"/>
</dbReference>
<dbReference type="GO" id="GO:0031564">
    <property type="term" value="P:transcription antitermination"/>
    <property type="evidence" value="ECO:0007669"/>
    <property type="project" value="UniProtKB-KW"/>
</dbReference>